<dbReference type="Proteomes" id="UP000636579">
    <property type="component" value="Unassembled WGS sequence"/>
</dbReference>
<comment type="caution">
    <text evidence="3">The sequence shown here is derived from an EMBL/GenBank/DDBJ whole genome shotgun (WGS) entry which is preliminary data.</text>
</comment>
<dbReference type="RefSeq" id="WP_192590827.1">
    <property type="nucleotide sequence ID" value="NZ_JADBEE010000001.1"/>
</dbReference>
<feature type="region of interest" description="Disordered" evidence="1">
    <location>
        <begin position="125"/>
        <end position="144"/>
    </location>
</feature>
<keyword evidence="4" id="KW-1185">Reference proteome</keyword>
<proteinExistence type="predicted"/>
<evidence type="ECO:0000256" key="1">
    <source>
        <dbReference type="SAM" id="MobiDB-lite"/>
    </source>
</evidence>
<dbReference type="InterPro" id="IPR009839">
    <property type="entry name" value="SseB_N"/>
</dbReference>
<reference evidence="3 4" key="1">
    <citation type="submission" date="2020-10" db="EMBL/GenBank/DDBJ databases">
        <title>Sequencing the genomes of 1000 actinobacteria strains.</title>
        <authorList>
            <person name="Klenk H.-P."/>
        </authorList>
    </citation>
    <scope>NUCLEOTIDE SEQUENCE [LARGE SCALE GENOMIC DNA]</scope>
    <source>
        <strain evidence="3 4">DSM 15474</strain>
    </source>
</reference>
<dbReference type="EMBL" id="JADBEE010000001">
    <property type="protein sequence ID" value="MBE1514022.1"/>
    <property type="molecule type" value="Genomic_DNA"/>
</dbReference>
<feature type="domain" description="SseB protein N-terminal" evidence="2">
    <location>
        <begin position="98"/>
        <end position="218"/>
    </location>
</feature>
<evidence type="ECO:0000259" key="2">
    <source>
        <dbReference type="Pfam" id="PF07179"/>
    </source>
</evidence>
<sequence>MSQRETPRDALSSTPGGSPVGDPADSRADAGKDLPGHIAALLQRQARDDQGRPADSAGVAWEDRDLSGEGNPLHTFDGDDGLASPAVREARERLLAGGLDEAGFVNALSGQRLFVPVLAELAEEAEAPASDPHTGPSSGSVGDKQADITLISITSRDGRQTMPVFTSVEALTAWHGQARPVAAEAERIMLAALAEGAELAVLDPGAEFTFVLRRPALQALAQAARWVPSYQDPELAEALGGILDLCPGVAQLQVQPGDGVGSVIADGRSVPGGGSGPELSIGVVLVPGADDVDARLALASVQAALADVELLRERADSVQVKLVR</sequence>
<feature type="compositionally biased region" description="Basic and acidic residues" evidence="1">
    <location>
        <begin position="24"/>
        <end position="35"/>
    </location>
</feature>
<accession>A0ABR9J4U9</accession>
<evidence type="ECO:0000313" key="3">
    <source>
        <dbReference type="EMBL" id="MBE1514022.1"/>
    </source>
</evidence>
<dbReference type="Pfam" id="PF07179">
    <property type="entry name" value="SseB"/>
    <property type="match status" value="1"/>
</dbReference>
<name>A0ABR9J4U9_9MICC</name>
<protein>
    <recommendedName>
        <fullName evidence="2">SseB protein N-terminal domain-containing protein</fullName>
    </recommendedName>
</protein>
<organism evidence="3 4">
    <name type="scientific">Nesterenkonia halotolerans</name>
    <dbReference type="NCBI Taxonomy" id="225325"/>
    <lineage>
        <taxon>Bacteria</taxon>
        <taxon>Bacillati</taxon>
        <taxon>Actinomycetota</taxon>
        <taxon>Actinomycetes</taxon>
        <taxon>Micrococcales</taxon>
        <taxon>Micrococcaceae</taxon>
        <taxon>Nesterenkonia</taxon>
    </lineage>
</organism>
<feature type="region of interest" description="Disordered" evidence="1">
    <location>
        <begin position="1"/>
        <end position="83"/>
    </location>
</feature>
<gene>
    <name evidence="3" type="ORF">H4W26_000777</name>
</gene>
<evidence type="ECO:0000313" key="4">
    <source>
        <dbReference type="Proteomes" id="UP000636579"/>
    </source>
</evidence>